<name>A0A1S3JVA0_LINAN</name>
<dbReference type="RefSeq" id="XP_013414325.1">
    <property type="nucleotide sequence ID" value="XM_013558871.1"/>
</dbReference>
<dbReference type="STRING" id="7574.A0A1S3JVA0"/>
<accession>A0A1S3JVA0</accession>
<gene>
    <name evidence="5" type="primary">LOC106176444</name>
</gene>
<evidence type="ECO:0000256" key="1">
    <source>
        <dbReference type="ARBA" id="ARBA00022723"/>
    </source>
</evidence>
<reference evidence="5" key="1">
    <citation type="submission" date="2025-08" db="UniProtKB">
        <authorList>
            <consortium name="RefSeq"/>
        </authorList>
    </citation>
    <scope>IDENTIFICATION</scope>
    <source>
        <tissue evidence="5">Gonads</tissue>
    </source>
</reference>
<dbReference type="InParanoid" id="A0A1S3JVA0"/>
<sequence>METQGEESKNHFMKRAIELSRHAVKVGDGAPFACVIVKDNQIIGEGWNHTKSLYDPTAHGEINAIRNTCQAMKTLSLEGAETYSSCEPCLMCAAAIHIIGVSKVYYGVSKSVVYSILGHPLEAIEEDLKNPTDQRKIPAQSLLSGEAQKVVEEWHQGKH</sequence>
<dbReference type="InterPro" id="IPR002125">
    <property type="entry name" value="CMP_dCMP_dom"/>
</dbReference>
<dbReference type="KEGG" id="lak:106176444"/>
<dbReference type="GO" id="GO:0047974">
    <property type="term" value="F:guanosine deaminase activity"/>
    <property type="evidence" value="ECO:0007669"/>
    <property type="project" value="TreeGrafter"/>
</dbReference>
<evidence type="ECO:0000256" key="2">
    <source>
        <dbReference type="ARBA" id="ARBA00022833"/>
    </source>
</evidence>
<dbReference type="OrthoDB" id="408702at2759"/>
<dbReference type="PANTHER" id="PTHR11079:SF161">
    <property type="entry name" value="CMP_DCMP-TYPE DEAMINASE DOMAIN-CONTAINING PROTEIN"/>
    <property type="match status" value="1"/>
</dbReference>
<dbReference type="PROSITE" id="PS51747">
    <property type="entry name" value="CYT_DCMP_DEAMINASES_2"/>
    <property type="match status" value="1"/>
</dbReference>
<dbReference type="PANTHER" id="PTHR11079">
    <property type="entry name" value="CYTOSINE DEAMINASE FAMILY MEMBER"/>
    <property type="match status" value="1"/>
</dbReference>
<dbReference type="AlphaFoldDB" id="A0A1S3JVA0"/>
<keyword evidence="2" id="KW-0862">Zinc</keyword>
<dbReference type="Gene3D" id="3.40.140.10">
    <property type="entry name" value="Cytidine Deaminase, domain 2"/>
    <property type="match status" value="1"/>
</dbReference>
<keyword evidence="1" id="KW-0479">Metal-binding</keyword>
<protein>
    <submittedName>
        <fullName evidence="5">Uncharacterized protein LOC106176444</fullName>
    </submittedName>
</protein>
<proteinExistence type="predicted"/>
<dbReference type="GeneID" id="106176444"/>
<evidence type="ECO:0000313" key="4">
    <source>
        <dbReference type="Proteomes" id="UP000085678"/>
    </source>
</evidence>
<organism evidence="4 5">
    <name type="scientific">Lingula anatina</name>
    <name type="common">Brachiopod</name>
    <name type="synonym">Lingula unguis</name>
    <dbReference type="NCBI Taxonomy" id="7574"/>
    <lineage>
        <taxon>Eukaryota</taxon>
        <taxon>Metazoa</taxon>
        <taxon>Spiralia</taxon>
        <taxon>Lophotrochozoa</taxon>
        <taxon>Brachiopoda</taxon>
        <taxon>Linguliformea</taxon>
        <taxon>Lingulata</taxon>
        <taxon>Lingulida</taxon>
        <taxon>Linguloidea</taxon>
        <taxon>Lingulidae</taxon>
        <taxon>Lingula</taxon>
    </lineage>
</organism>
<keyword evidence="4" id="KW-1185">Reference proteome</keyword>
<dbReference type="PROSITE" id="PS00903">
    <property type="entry name" value="CYT_DCMP_DEAMINASES_1"/>
    <property type="match status" value="1"/>
</dbReference>
<feature type="domain" description="CMP/dCMP-type deaminase" evidence="3">
    <location>
        <begin position="7"/>
        <end position="128"/>
    </location>
</feature>
<dbReference type="GO" id="GO:0008270">
    <property type="term" value="F:zinc ion binding"/>
    <property type="evidence" value="ECO:0007669"/>
    <property type="project" value="InterPro"/>
</dbReference>
<dbReference type="InterPro" id="IPR016193">
    <property type="entry name" value="Cytidine_deaminase-like"/>
</dbReference>
<evidence type="ECO:0000259" key="3">
    <source>
        <dbReference type="PROSITE" id="PS51747"/>
    </source>
</evidence>
<evidence type="ECO:0000313" key="5">
    <source>
        <dbReference type="RefSeq" id="XP_013414325.1"/>
    </source>
</evidence>
<dbReference type="Pfam" id="PF00383">
    <property type="entry name" value="dCMP_cyt_deam_1"/>
    <property type="match status" value="1"/>
</dbReference>
<dbReference type="GO" id="GO:0006152">
    <property type="term" value="P:purine nucleoside catabolic process"/>
    <property type="evidence" value="ECO:0007669"/>
    <property type="project" value="TreeGrafter"/>
</dbReference>
<dbReference type="CDD" id="cd01285">
    <property type="entry name" value="nucleoside_deaminase"/>
    <property type="match status" value="1"/>
</dbReference>
<dbReference type="SUPFAM" id="SSF53927">
    <property type="entry name" value="Cytidine deaminase-like"/>
    <property type="match status" value="1"/>
</dbReference>
<dbReference type="Proteomes" id="UP000085678">
    <property type="component" value="Unplaced"/>
</dbReference>
<dbReference type="InterPro" id="IPR016192">
    <property type="entry name" value="APOBEC/CMP_deaminase_Zn-bd"/>
</dbReference>